<dbReference type="AlphaFoldDB" id="A0A9Q3JF31"/>
<comment type="caution">
    <text evidence="1">The sequence shown here is derived from an EMBL/GenBank/DDBJ whole genome shotgun (WGS) entry which is preliminary data.</text>
</comment>
<accession>A0A9Q3JF31</accession>
<organism evidence="1 2">
    <name type="scientific">Austropuccinia psidii MF-1</name>
    <dbReference type="NCBI Taxonomy" id="1389203"/>
    <lineage>
        <taxon>Eukaryota</taxon>
        <taxon>Fungi</taxon>
        <taxon>Dikarya</taxon>
        <taxon>Basidiomycota</taxon>
        <taxon>Pucciniomycotina</taxon>
        <taxon>Pucciniomycetes</taxon>
        <taxon>Pucciniales</taxon>
        <taxon>Sphaerophragmiaceae</taxon>
        <taxon>Austropuccinia</taxon>
    </lineage>
</organism>
<dbReference type="EMBL" id="AVOT02070332">
    <property type="protein sequence ID" value="MBW0560969.1"/>
    <property type="molecule type" value="Genomic_DNA"/>
</dbReference>
<dbReference type="Proteomes" id="UP000765509">
    <property type="component" value="Unassembled WGS sequence"/>
</dbReference>
<evidence type="ECO:0000313" key="1">
    <source>
        <dbReference type="EMBL" id="MBW0560969.1"/>
    </source>
</evidence>
<evidence type="ECO:0000313" key="2">
    <source>
        <dbReference type="Proteomes" id="UP000765509"/>
    </source>
</evidence>
<keyword evidence="2" id="KW-1185">Reference proteome</keyword>
<proteinExistence type="predicted"/>
<name>A0A9Q3JF31_9BASI</name>
<protein>
    <submittedName>
        <fullName evidence="1">Uncharacterized protein</fullName>
    </submittedName>
</protein>
<reference evidence="1" key="1">
    <citation type="submission" date="2021-03" db="EMBL/GenBank/DDBJ databases">
        <title>Draft genome sequence of rust myrtle Austropuccinia psidii MF-1, a brazilian biotype.</title>
        <authorList>
            <person name="Quecine M.C."/>
            <person name="Pachon D.M.R."/>
            <person name="Bonatelli M.L."/>
            <person name="Correr F.H."/>
            <person name="Franceschini L.M."/>
            <person name="Leite T.F."/>
            <person name="Margarido G.R.A."/>
            <person name="Almeida C.A."/>
            <person name="Ferrarezi J.A."/>
            <person name="Labate C.A."/>
        </authorList>
    </citation>
    <scope>NUCLEOTIDE SEQUENCE</scope>
    <source>
        <strain evidence="1">MF-1</strain>
    </source>
</reference>
<gene>
    <name evidence="1" type="ORF">O181_100684</name>
</gene>
<sequence>MLNVSKELRGVAIQQNYHQTSQKKTVFEPCCLQITSRKPLADDGWLHHGITAANLNINTVWYPLNTQMIVWEHTSHRILHQHLIKQTVNFQHQCTALTPHYKNNKTELHAERLAPDLDRRKFKHQPLPVEVGYDHIQRPLEGQEVMEPSSKDIWTVAKSNDYLHKPRSQTRLNYKYPDHVQHHSTNKAPDTIQLQVLHRNSWPLNQSS</sequence>